<dbReference type="InterPro" id="IPR008271">
    <property type="entry name" value="Ser/Thr_kinase_AS"/>
</dbReference>
<dbReference type="RefSeq" id="XP_031023294.1">
    <property type="nucleotide sequence ID" value="XM_031170753.1"/>
</dbReference>
<dbReference type="GeneID" id="42006050"/>
<feature type="domain" description="KA1" evidence="12">
    <location>
        <begin position="722"/>
        <end position="771"/>
    </location>
</feature>
<evidence type="ECO:0000256" key="5">
    <source>
        <dbReference type="ARBA" id="ARBA00022777"/>
    </source>
</evidence>
<dbReference type="EMBL" id="QEAO01000036">
    <property type="protein sequence ID" value="TPX31998.1"/>
    <property type="molecule type" value="Genomic_DNA"/>
</dbReference>
<evidence type="ECO:0000256" key="8">
    <source>
        <dbReference type="ARBA" id="ARBA00048679"/>
    </source>
</evidence>
<dbReference type="SUPFAM" id="SSF56112">
    <property type="entry name" value="Protein kinase-like (PK-like)"/>
    <property type="match status" value="1"/>
</dbReference>
<dbReference type="PROSITE" id="PS50011">
    <property type="entry name" value="PROTEIN_KINASE_DOM"/>
    <property type="match status" value="1"/>
</dbReference>
<evidence type="ECO:0000256" key="6">
    <source>
        <dbReference type="ARBA" id="ARBA00022840"/>
    </source>
</evidence>
<comment type="caution">
    <text evidence="13">The sequence shown here is derived from an EMBL/GenBank/DDBJ whole genome shotgun (WGS) entry which is preliminary data.</text>
</comment>
<feature type="compositionally biased region" description="Polar residues" evidence="10">
    <location>
        <begin position="568"/>
        <end position="584"/>
    </location>
</feature>
<dbReference type="InterPro" id="IPR017441">
    <property type="entry name" value="Protein_kinase_ATP_BS"/>
</dbReference>
<evidence type="ECO:0000256" key="2">
    <source>
        <dbReference type="ARBA" id="ARBA00022527"/>
    </source>
</evidence>
<evidence type="ECO:0000256" key="3">
    <source>
        <dbReference type="ARBA" id="ARBA00022679"/>
    </source>
</evidence>
<dbReference type="GO" id="GO:0005524">
    <property type="term" value="F:ATP binding"/>
    <property type="evidence" value="ECO:0007669"/>
    <property type="project" value="UniProtKB-UniRule"/>
</dbReference>
<organism evidence="13 14">
    <name type="scientific">Synchytrium microbalum</name>
    <dbReference type="NCBI Taxonomy" id="1806994"/>
    <lineage>
        <taxon>Eukaryota</taxon>
        <taxon>Fungi</taxon>
        <taxon>Fungi incertae sedis</taxon>
        <taxon>Chytridiomycota</taxon>
        <taxon>Chytridiomycota incertae sedis</taxon>
        <taxon>Chytridiomycetes</taxon>
        <taxon>Synchytriales</taxon>
        <taxon>Synchytriaceae</taxon>
        <taxon>Synchytrium</taxon>
    </lineage>
</organism>
<dbReference type="GO" id="GO:0004674">
    <property type="term" value="F:protein serine/threonine kinase activity"/>
    <property type="evidence" value="ECO:0007669"/>
    <property type="project" value="UniProtKB-KW"/>
</dbReference>
<feature type="region of interest" description="Disordered" evidence="10">
    <location>
        <begin position="649"/>
        <end position="685"/>
    </location>
</feature>
<reference evidence="13 14" key="1">
    <citation type="journal article" date="2019" name="Sci. Rep.">
        <title>Comparative genomics of chytrid fungi reveal insights into the obligate biotrophic and pathogenic lifestyle of Synchytrium endobioticum.</title>
        <authorList>
            <person name="van de Vossenberg B.T.L.H."/>
            <person name="Warris S."/>
            <person name="Nguyen H.D.T."/>
            <person name="van Gent-Pelzer M.P.E."/>
            <person name="Joly D.L."/>
            <person name="van de Geest H.C."/>
            <person name="Bonants P.J.M."/>
            <person name="Smith D.S."/>
            <person name="Levesque C.A."/>
            <person name="van der Lee T.A.J."/>
        </authorList>
    </citation>
    <scope>NUCLEOTIDE SEQUENCE [LARGE SCALE GENOMIC DNA]</scope>
    <source>
        <strain evidence="13 14">JEL517</strain>
    </source>
</reference>
<keyword evidence="14" id="KW-1185">Reference proteome</keyword>
<feature type="region of interest" description="Disordered" evidence="10">
    <location>
        <begin position="436"/>
        <end position="586"/>
    </location>
</feature>
<dbReference type="CDD" id="cd12121">
    <property type="entry name" value="MARK_C_like"/>
    <property type="match status" value="1"/>
</dbReference>
<feature type="compositionally biased region" description="Low complexity" evidence="10">
    <location>
        <begin position="391"/>
        <end position="406"/>
    </location>
</feature>
<comment type="catalytic activity">
    <reaction evidence="8">
        <text>L-seryl-[protein] + ATP = O-phospho-L-seryl-[protein] + ADP + H(+)</text>
        <dbReference type="Rhea" id="RHEA:17989"/>
        <dbReference type="Rhea" id="RHEA-COMP:9863"/>
        <dbReference type="Rhea" id="RHEA-COMP:11604"/>
        <dbReference type="ChEBI" id="CHEBI:15378"/>
        <dbReference type="ChEBI" id="CHEBI:29999"/>
        <dbReference type="ChEBI" id="CHEBI:30616"/>
        <dbReference type="ChEBI" id="CHEBI:83421"/>
        <dbReference type="ChEBI" id="CHEBI:456216"/>
        <dbReference type="EC" id="2.7.11.1"/>
    </reaction>
</comment>
<dbReference type="PROSITE" id="PS00108">
    <property type="entry name" value="PROTEIN_KINASE_ST"/>
    <property type="match status" value="1"/>
</dbReference>
<feature type="compositionally biased region" description="Polar residues" evidence="10">
    <location>
        <begin position="436"/>
        <end position="446"/>
    </location>
</feature>
<dbReference type="InterPro" id="IPR028375">
    <property type="entry name" value="KA1/Ssp2_C"/>
</dbReference>
<evidence type="ECO:0000313" key="13">
    <source>
        <dbReference type="EMBL" id="TPX31998.1"/>
    </source>
</evidence>
<feature type="region of interest" description="Disordered" evidence="10">
    <location>
        <begin position="348"/>
        <end position="411"/>
    </location>
</feature>
<dbReference type="PROSITE" id="PS00107">
    <property type="entry name" value="PROTEIN_KINASE_ATP"/>
    <property type="match status" value="1"/>
</dbReference>
<gene>
    <name evidence="13" type="ORF">SmJEL517_g04825</name>
</gene>
<dbReference type="PANTHER" id="PTHR24346:SF106">
    <property type="entry name" value="PROTEIN KINASE DOMAIN-CONTAINING PROTEIN"/>
    <property type="match status" value="1"/>
</dbReference>
<dbReference type="SUPFAM" id="SSF103243">
    <property type="entry name" value="KA1-like"/>
    <property type="match status" value="1"/>
</dbReference>
<dbReference type="CDD" id="cd14003">
    <property type="entry name" value="STKc_AMPK-like"/>
    <property type="match status" value="1"/>
</dbReference>
<evidence type="ECO:0000259" key="11">
    <source>
        <dbReference type="PROSITE" id="PS50011"/>
    </source>
</evidence>
<dbReference type="SMART" id="SM00220">
    <property type="entry name" value="S_TKc"/>
    <property type="match status" value="1"/>
</dbReference>
<accession>A0A507BXZ3</accession>
<dbReference type="PROSITE" id="PS50032">
    <property type="entry name" value="KA1"/>
    <property type="match status" value="1"/>
</dbReference>
<feature type="compositionally biased region" description="Basic and acidic residues" evidence="10">
    <location>
        <begin position="348"/>
        <end position="360"/>
    </location>
</feature>
<keyword evidence="5" id="KW-0418">Kinase</keyword>
<feature type="compositionally biased region" description="Polar residues" evidence="10">
    <location>
        <begin position="361"/>
        <end position="379"/>
    </location>
</feature>
<dbReference type="STRING" id="1806994.A0A507BXZ3"/>
<dbReference type="FunFam" id="1.10.510.10:FF:000592">
    <property type="entry name" value="CAMK family protein kinase"/>
    <property type="match status" value="1"/>
</dbReference>
<feature type="compositionally biased region" description="Polar residues" evidence="10">
    <location>
        <begin position="475"/>
        <end position="510"/>
    </location>
</feature>
<sequence>MQQVDERPSGAIPDTIVGNYKLDRTIGQGTYGKVKIATNMITDEKVAVKLIEKSTIHSTKQVARLQREIRFLKLLHHPHIVKVYEVVETADFIYIVMEYAAGGELFDYIVAHKRVKEKEARNFFRMVLSAVEYCHQNSVIHRDLKPENLLLDEKKVIKIIDFGFGNNFTTDGLLDTFCGSPFYAAPEMILGRKYEGPEVDMWSLGIILFALLCGHLPFDDDNMKELYKKIAAGTYSCPDYLAPSARHLIGRLITVDPKKRATLQETLAHPWVNDGYEGPPHHYIPERSTIPDPSKLSKDIVNRLTAFGYKVEEIQKAFGPTEDQSKPHPIRATYWLLVEMLQREEARAKAERKRSVDKSRASASGPSTPIEPTSASTLPAINEDGVEKPQQKQTQQEQAQQSTSSSLVPPQTQIRFGSQGLTTDSPALSVADTVASASRARSTMDVSSSSADTRSSAKSSFVAPGHTPRLEIPGTPSNGDSARNSSSERATSSKPTSAYTTMPRQGSARKTNTNSTELTSNNTTIMAIPAGSHPSKKSSVDSTNDKASNDSTGTLPKPAIHERRFSSPVASYNASRRTSASKVPTSKEDMRSVSGWFLNVATTSSKPCHDIIAEVKRVLEENQCRFGFDEHFTFTCEIDSGLLTRESSKSNIVTPSSSRPSTAGTFRTSVLGRSNGMGANNQRQSITTNASSQAFEYLSDNLSTSSFAVPTASNSGIITLGRPKTKNSIQFSIEICKVPRMKLIGLQFKRINGGVWDYKKACTKLLGEMSL</sequence>
<dbReference type="InterPro" id="IPR001772">
    <property type="entry name" value="KA1_dom"/>
</dbReference>
<dbReference type="Pfam" id="PF00069">
    <property type="entry name" value="Pkinase"/>
    <property type="match status" value="1"/>
</dbReference>
<evidence type="ECO:0000256" key="4">
    <source>
        <dbReference type="ARBA" id="ARBA00022741"/>
    </source>
</evidence>
<dbReference type="EC" id="2.7.11.1" evidence="1"/>
<proteinExistence type="predicted"/>
<dbReference type="InterPro" id="IPR000719">
    <property type="entry name" value="Prot_kinase_dom"/>
</dbReference>
<dbReference type="Gene3D" id="1.10.510.10">
    <property type="entry name" value="Transferase(Phosphotransferase) domain 1"/>
    <property type="match status" value="1"/>
</dbReference>
<keyword evidence="6 9" id="KW-0067">ATP-binding</keyword>
<evidence type="ECO:0000256" key="7">
    <source>
        <dbReference type="ARBA" id="ARBA00047899"/>
    </source>
</evidence>
<evidence type="ECO:0000259" key="12">
    <source>
        <dbReference type="PROSITE" id="PS50032"/>
    </source>
</evidence>
<keyword evidence="3" id="KW-0808">Transferase</keyword>
<evidence type="ECO:0000256" key="9">
    <source>
        <dbReference type="PROSITE-ProRule" id="PRU10141"/>
    </source>
</evidence>
<dbReference type="Pfam" id="PF02149">
    <property type="entry name" value="KA1"/>
    <property type="match status" value="1"/>
</dbReference>
<dbReference type="OrthoDB" id="193931at2759"/>
<evidence type="ECO:0000256" key="10">
    <source>
        <dbReference type="SAM" id="MobiDB-lite"/>
    </source>
</evidence>
<feature type="compositionally biased region" description="Low complexity" evidence="10">
    <location>
        <begin position="447"/>
        <end position="460"/>
    </location>
</feature>
<dbReference type="Gene3D" id="3.30.310.80">
    <property type="entry name" value="Kinase associated domain 1, KA1"/>
    <property type="match status" value="1"/>
</dbReference>
<dbReference type="InterPro" id="IPR011009">
    <property type="entry name" value="Kinase-like_dom_sf"/>
</dbReference>
<evidence type="ECO:0000256" key="1">
    <source>
        <dbReference type="ARBA" id="ARBA00012513"/>
    </source>
</evidence>
<keyword evidence="2" id="KW-0723">Serine/threonine-protein kinase</keyword>
<comment type="catalytic activity">
    <reaction evidence="7">
        <text>L-threonyl-[protein] + ATP = O-phospho-L-threonyl-[protein] + ADP + H(+)</text>
        <dbReference type="Rhea" id="RHEA:46608"/>
        <dbReference type="Rhea" id="RHEA-COMP:11060"/>
        <dbReference type="Rhea" id="RHEA-COMP:11605"/>
        <dbReference type="ChEBI" id="CHEBI:15378"/>
        <dbReference type="ChEBI" id="CHEBI:30013"/>
        <dbReference type="ChEBI" id="CHEBI:30616"/>
        <dbReference type="ChEBI" id="CHEBI:61977"/>
        <dbReference type="ChEBI" id="CHEBI:456216"/>
        <dbReference type="EC" id="2.7.11.1"/>
    </reaction>
</comment>
<dbReference type="GO" id="GO:0035556">
    <property type="term" value="P:intracellular signal transduction"/>
    <property type="evidence" value="ECO:0007669"/>
    <property type="project" value="TreeGrafter"/>
</dbReference>
<dbReference type="Proteomes" id="UP000319731">
    <property type="component" value="Unassembled WGS sequence"/>
</dbReference>
<dbReference type="GO" id="GO:0106310">
    <property type="term" value="F:protein serine kinase activity"/>
    <property type="evidence" value="ECO:0007669"/>
    <property type="project" value="RHEA"/>
</dbReference>
<protein>
    <recommendedName>
        <fullName evidence="1">non-specific serine/threonine protein kinase</fullName>
        <ecNumber evidence="1">2.7.11.1</ecNumber>
    </recommendedName>
</protein>
<dbReference type="PANTHER" id="PTHR24346">
    <property type="entry name" value="MAP/MICROTUBULE AFFINITY-REGULATING KINASE"/>
    <property type="match status" value="1"/>
</dbReference>
<feature type="compositionally biased region" description="Low complexity" evidence="10">
    <location>
        <begin position="511"/>
        <end position="524"/>
    </location>
</feature>
<name>A0A507BXZ3_9FUNG</name>
<feature type="binding site" evidence="9">
    <location>
        <position position="49"/>
    </location>
    <ligand>
        <name>ATP</name>
        <dbReference type="ChEBI" id="CHEBI:30616"/>
    </ligand>
</feature>
<evidence type="ECO:0000313" key="14">
    <source>
        <dbReference type="Proteomes" id="UP000319731"/>
    </source>
</evidence>
<dbReference type="FunFam" id="3.30.200.20:FF:000003">
    <property type="entry name" value="Non-specific serine/threonine protein kinase"/>
    <property type="match status" value="1"/>
</dbReference>
<dbReference type="GO" id="GO:0005737">
    <property type="term" value="C:cytoplasm"/>
    <property type="evidence" value="ECO:0007669"/>
    <property type="project" value="TreeGrafter"/>
</dbReference>
<keyword evidence="4 9" id="KW-0547">Nucleotide-binding</keyword>
<feature type="domain" description="Protein kinase" evidence="11">
    <location>
        <begin position="20"/>
        <end position="272"/>
    </location>
</feature>
<dbReference type="AlphaFoldDB" id="A0A507BXZ3"/>